<dbReference type="Pfam" id="PF03134">
    <property type="entry name" value="TB2_DP1_HVA22"/>
    <property type="match status" value="1"/>
</dbReference>
<proteinExistence type="inferred from homology"/>
<dbReference type="GO" id="GO:0016020">
    <property type="term" value="C:membrane"/>
    <property type="evidence" value="ECO:0007669"/>
    <property type="project" value="UniProtKB-SubCell"/>
</dbReference>
<dbReference type="InterPro" id="IPR004345">
    <property type="entry name" value="TB2_DP1_HVA22"/>
</dbReference>
<keyword evidence="5 6" id="KW-0472">Membrane</keyword>
<name>A0A1D1YC00_9ARAE</name>
<feature type="transmembrane region" description="Helical" evidence="6">
    <location>
        <begin position="62"/>
        <end position="81"/>
    </location>
</feature>
<accession>A0A1D1YC00</accession>
<evidence type="ECO:0000256" key="4">
    <source>
        <dbReference type="ARBA" id="ARBA00022989"/>
    </source>
</evidence>
<keyword evidence="3 6" id="KW-0812">Transmembrane</keyword>
<feature type="non-terminal residue" evidence="7">
    <location>
        <position position="1"/>
    </location>
</feature>
<reference evidence="7" key="1">
    <citation type="submission" date="2015-07" db="EMBL/GenBank/DDBJ databases">
        <title>Transcriptome Assembly of Anthurium amnicola.</title>
        <authorList>
            <person name="Suzuki J."/>
        </authorList>
    </citation>
    <scope>NUCLEOTIDE SEQUENCE</scope>
</reference>
<evidence type="ECO:0000256" key="5">
    <source>
        <dbReference type="ARBA" id="ARBA00023136"/>
    </source>
</evidence>
<protein>
    <recommendedName>
        <fullName evidence="6">HVA22-like protein</fullName>
    </recommendedName>
</protein>
<dbReference type="AlphaFoldDB" id="A0A1D1YC00"/>
<gene>
    <name evidence="7" type="primary">YOP1_0</name>
    <name evidence="7" type="ORF">g.21872</name>
</gene>
<dbReference type="PANTHER" id="PTHR12300:SF161">
    <property type="entry name" value="RECEPTOR EXPRESSION-ENHANCING PROTEIN"/>
    <property type="match status" value="1"/>
</dbReference>
<sequence>LIPQKKASYISYLSPPFVSFKFYLVFIIKMEKIKDYQAQLDRELSKYPLIVKLEKESNVPKTYLVTGSVAFLSLMMLFNIWGQLLSNLVSWGYPAYASFKAVESATTEDDTQWLTYWTVLGFVHTIEFFSDTILYWLPFYFLIKTFFFLWLFLPQTKGAQKLYAGFLRPMLLNYEKDVDSGLDKIKSKVIYF</sequence>
<dbReference type="PANTHER" id="PTHR12300">
    <property type="entry name" value="HVA22-LIKE PROTEINS"/>
    <property type="match status" value="1"/>
</dbReference>
<keyword evidence="4 6" id="KW-1133">Transmembrane helix</keyword>
<evidence type="ECO:0000313" key="7">
    <source>
        <dbReference type="EMBL" id="JAT52172.1"/>
    </source>
</evidence>
<organism evidence="7">
    <name type="scientific">Anthurium amnicola</name>
    <dbReference type="NCBI Taxonomy" id="1678845"/>
    <lineage>
        <taxon>Eukaryota</taxon>
        <taxon>Viridiplantae</taxon>
        <taxon>Streptophyta</taxon>
        <taxon>Embryophyta</taxon>
        <taxon>Tracheophyta</taxon>
        <taxon>Spermatophyta</taxon>
        <taxon>Magnoliopsida</taxon>
        <taxon>Liliopsida</taxon>
        <taxon>Araceae</taxon>
        <taxon>Pothoideae</taxon>
        <taxon>Potheae</taxon>
        <taxon>Anthurium</taxon>
    </lineage>
</organism>
<evidence type="ECO:0000256" key="1">
    <source>
        <dbReference type="ARBA" id="ARBA00004141"/>
    </source>
</evidence>
<evidence type="ECO:0000256" key="2">
    <source>
        <dbReference type="ARBA" id="ARBA00008573"/>
    </source>
</evidence>
<feature type="transmembrane region" description="Helical" evidence="6">
    <location>
        <begin position="12"/>
        <end position="28"/>
    </location>
</feature>
<dbReference type="EMBL" id="GDJX01015764">
    <property type="protein sequence ID" value="JAT52172.1"/>
    <property type="molecule type" value="Transcribed_RNA"/>
</dbReference>
<evidence type="ECO:0000256" key="6">
    <source>
        <dbReference type="RuleBase" id="RU362006"/>
    </source>
</evidence>
<evidence type="ECO:0000256" key="3">
    <source>
        <dbReference type="ARBA" id="ARBA00022692"/>
    </source>
</evidence>
<comment type="similarity">
    <text evidence="2 6">Belongs to the DP1 family.</text>
</comment>
<feature type="transmembrane region" description="Helical" evidence="6">
    <location>
        <begin position="133"/>
        <end position="153"/>
    </location>
</feature>
<comment type="subcellular location">
    <subcellularLocation>
        <location evidence="1 6">Membrane</location>
        <topology evidence="1 6">Multi-pass membrane protein</topology>
    </subcellularLocation>
</comment>